<evidence type="ECO:0000256" key="1">
    <source>
        <dbReference type="SAM" id="MobiDB-lite"/>
    </source>
</evidence>
<feature type="compositionally biased region" description="Low complexity" evidence="1">
    <location>
        <begin position="1724"/>
        <end position="1751"/>
    </location>
</feature>
<feature type="compositionally biased region" description="Low complexity" evidence="1">
    <location>
        <begin position="533"/>
        <end position="552"/>
    </location>
</feature>
<evidence type="ECO:0000313" key="4">
    <source>
        <dbReference type="Proteomes" id="UP001383192"/>
    </source>
</evidence>
<feature type="region of interest" description="Disordered" evidence="1">
    <location>
        <begin position="2952"/>
        <end position="3059"/>
    </location>
</feature>
<organism evidence="3 4">
    <name type="scientific">Paramarasmius palmivorus</name>
    <dbReference type="NCBI Taxonomy" id="297713"/>
    <lineage>
        <taxon>Eukaryota</taxon>
        <taxon>Fungi</taxon>
        <taxon>Dikarya</taxon>
        <taxon>Basidiomycota</taxon>
        <taxon>Agaricomycotina</taxon>
        <taxon>Agaricomycetes</taxon>
        <taxon>Agaricomycetidae</taxon>
        <taxon>Agaricales</taxon>
        <taxon>Marasmiineae</taxon>
        <taxon>Marasmiaceae</taxon>
        <taxon>Paramarasmius</taxon>
    </lineage>
</organism>
<feature type="compositionally biased region" description="Polar residues" evidence="1">
    <location>
        <begin position="1331"/>
        <end position="1349"/>
    </location>
</feature>
<feature type="compositionally biased region" description="Low complexity" evidence="1">
    <location>
        <begin position="2652"/>
        <end position="2661"/>
    </location>
</feature>
<feature type="compositionally biased region" description="Pro residues" evidence="1">
    <location>
        <begin position="2344"/>
        <end position="2355"/>
    </location>
</feature>
<feature type="region of interest" description="Disordered" evidence="1">
    <location>
        <begin position="817"/>
        <end position="838"/>
    </location>
</feature>
<feature type="compositionally biased region" description="Polar residues" evidence="1">
    <location>
        <begin position="188"/>
        <end position="226"/>
    </location>
</feature>
<feature type="region of interest" description="Disordered" evidence="1">
    <location>
        <begin position="2881"/>
        <end position="2923"/>
    </location>
</feature>
<feature type="compositionally biased region" description="Acidic residues" evidence="1">
    <location>
        <begin position="1071"/>
        <end position="1081"/>
    </location>
</feature>
<feature type="compositionally biased region" description="Pro residues" evidence="1">
    <location>
        <begin position="2087"/>
        <end position="2110"/>
    </location>
</feature>
<dbReference type="Proteomes" id="UP001383192">
    <property type="component" value="Unassembled WGS sequence"/>
</dbReference>
<feature type="compositionally biased region" description="Pro residues" evidence="1">
    <location>
        <begin position="3489"/>
        <end position="3512"/>
    </location>
</feature>
<feature type="region of interest" description="Disordered" evidence="1">
    <location>
        <begin position="1621"/>
        <end position="1672"/>
    </location>
</feature>
<feature type="region of interest" description="Disordered" evidence="1">
    <location>
        <begin position="1376"/>
        <end position="1417"/>
    </location>
</feature>
<feature type="compositionally biased region" description="Pro residues" evidence="1">
    <location>
        <begin position="3028"/>
        <end position="3054"/>
    </location>
</feature>
<evidence type="ECO:0000313" key="3">
    <source>
        <dbReference type="EMBL" id="KAK7049981.1"/>
    </source>
</evidence>
<feature type="compositionally biased region" description="Basic and acidic residues" evidence="1">
    <location>
        <begin position="3261"/>
        <end position="3296"/>
    </location>
</feature>
<feature type="region of interest" description="Disordered" evidence="1">
    <location>
        <begin position="1433"/>
        <end position="1561"/>
    </location>
</feature>
<feature type="compositionally biased region" description="Low complexity" evidence="1">
    <location>
        <begin position="2365"/>
        <end position="2380"/>
    </location>
</feature>
<feature type="region of interest" description="Disordered" evidence="1">
    <location>
        <begin position="854"/>
        <end position="1026"/>
    </location>
</feature>
<feature type="compositionally biased region" description="Polar residues" evidence="1">
    <location>
        <begin position="703"/>
        <end position="713"/>
    </location>
</feature>
<keyword evidence="2" id="KW-0812">Transmembrane</keyword>
<feature type="compositionally biased region" description="Pro residues" evidence="1">
    <location>
        <begin position="1994"/>
        <end position="2008"/>
    </location>
</feature>
<feature type="compositionally biased region" description="Low complexity" evidence="1">
    <location>
        <begin position="822"/>
        <end position="838"/>
    </location>
</feature>
<proteinExistence type="predicted"/>
<feature type="compositionally biased region" description="Polar residues" evidence="1">
    <location>
        <begin position="1434"/>
        <end position="1451"/>
    </location>
</feature>
<feature type="compositionally biased region" description="Polar residues" evidence="1">
    <location>
        <begin position="1630"/>
        <end position="1639"/>
    </location>
</feature>
<feature type="compositionally biased region" description="Pro residues" evidence="1">
    <location>
        <begin position="3147"/>
        <end position="3156"/>
    </location>
</feature>
<protein>
    <recommendedName>
        <fullName evidence="5">PH domain-containing protein</fullName>
    </recommendedName>
</protein>
<feature type="region of interest" description="Disordered" evidence="1">
    <location>
        <begin position="3212"/>
        <end position="3249"/>
    </location>
</feature>
<feature type="region of interest" description="Disordered" evidence="1">
    <location>
        <begin position="1685"/>
        <end position="1781"/>
    </location>
</feature>
<feature type="compositionally biased region" description="Polar residues" evidence="1">
    <location>
        <begin position="1506"/>
        <end position="1527"/>
    </location>
</feature>
<feature type="region of interest" description="Disordered" evidence="1">
    <location>
        <begin position="1045"/>
        <end position="1349"/>
    </location>
</feature>
<feature type="region of interest" description="Disordered" evidence="1">
    <location>
        <begin position="2338"/>
        <end position="2435"/>
    </location>
</feature>
<feature type="compositionally biased region" description="Polar residues" evidence="1">
    <location>
        <begin position="3766"/>
        <end position="3775"/>
    </location>
</feature>
<feature type="compositionally biased region" description="Basic residues" evidence="1">
    <location>
        <begin position="2704"/>
        <end position="2715"/>
    </location>
</feature>
<keyword evidence="2" id="KW-0472">Membrane</keyword>
<feature type="compositionally biased region" description="Polar residues" evidence="1">
    <location>
        <begin position="2569"/>
        <end position="2586"/>
    </location>
</feature>
<feature type="compositionally biased region" description="Polar residues" evidence="1">
    <location>
        <begin position="1005"/>
        <end position="1026"/>
    </location>
</feature>
<feature type="region of interest" description="Disordered" evidence="1">
    <location>
        <begin position="2210"/>
        <end position="2236"/>
    </location>
</feature>
<feature type="region of interest" description="Disordered" evidence="1">
    <location>
        <begin position="3261"/>
        <end position="3302"/>
    </location>
</feature>
<feature type="region of interest" description="Disordered" evidence="1">
    <location>
        <begin position="3479"/>
        <end position="3554"/>
    </location>
</feature>
<feature type="compositionally biased region" description="Acidic residues" evidence="1">
    <location>
        <begin position="1101"/>
        <end position="1111"/>
    </location>
</feature>
<feature type="region of interest" description="Disordered" evidence="1">
    <location>
        <begin position="1"/>
        <end position="366"/>
    </location>
</feature>
<keyword evidence="4" id="KW-1185">Reference proteome</keyword>
<feature type="compositionally biased region" description="Low complexity" evidence="1">
    <location>
        <begin position="1388"/>
        <end position="1404"/>
    </location>
</feature>
<keyword evidence="2" id="KW-1133">Transmembrane helix</keyword>
<gene>
    <name evidence="3" type="ORF">VNI00_005412</name>
</gene>
<feature type="compositionally biased region" description="Acidic residues" evidence="1">
    <location>
        <begin position="1232"/>
        <end position="1249"/>
    </location>
</feature>
<feature type="compositionally biased region" description="Basic residues" evidence="1">
    <location>
        <begin position="2381"/>
        <end position="2409"/>
    </location>
</feature>
<feature type="compositionally biased region" description="Polar residues" evidence="1">
    <location>
        <begin position="7"/>
        <end position="16"/>
    </location>
</feature>
<evidence type="ECO:0000256" key="2">
    <source>
        <dbReference type="SAM" id="Phobius"/>
    </source>
</evidence>
<feature type="compositionally biased region" description="Pro residues" evidence="1">
    <location>
        <begin position="2045"/>
        <end position="2054"/>
    </location>
</feature>
<feature type="compositionally biased region" description="Low complexity" evidence="1">
    <location>
        <begin position="1452"/>
        <end position="1465"/>
    </location>
</feature>
<feature type="compositionally biased region" description="Low complexity" evidence="1">
    <location>
        <begin position="47"/>
        <end position="72"/>
    </location>
</feature>
<feature type="compositionally biased region" description="Basic and acidic residues" evidence="1">
    <location>
        <begin position="3080"/>
        <end position="3089"/>
    </location>
</feature>
<feature type="compositionally biased region" description="Low complexity" evidence="1">
    <location>
        <begin position="1253"/>
        <end position="1303"/>
    </location>
</feature>
<feature type="compositionally biased region" description="Low complexity" evidence="1">
    <location>
        <begin position="563"/>
        <end position="580"/>
    </location>
</feature>
<feature type="compositionally biased region" description="Polar residues" evidence="1">
    <location>
        <begin position="1166"/>
        <end position="1187"/>
    </location>
</feature>
<feature type="compositionally biased region" description="Pro residues" evidence="1">
    <location>
        <begin position="3825"/>
        <end position="3834"/>
    </location>
</feature>
<feature type="compositionally biased region" description="Low complexity" evidence="1">
    <location>
        <begin position="982"/>
        <end position="1001"/>
    </location>
</feature>
<feature type="region of interest" description="Disordered" evidence="1">
    <location>
        <begin position="3766"/>
        <end position="3834"/>
    </location>
</feature>
<feature type="compositionally biased region" description="Pro residues" evidence="1">
    <location>
        <begin position="2417"/>
        <end position="2434"/>
    </location>
</feature>
<feature type="compositionally biased region" description="Polar residues" evidence="1">
    <location>
        <begin position="235"/>
        <end position="244"/>
    </location>
</feature>
<dbReference type="EMBL" id="JAYKXP010000015">
    <property type="protein sequence ID" value="KAK7049981.1"/>
    <property type="molecule type" value="Genomic_DNA"/>
</dbReference>
<name>A0AAW0DFC8_9AGAR</name>
<feature type="compositionally biased region" description="Low complexity" evidence="1">
    <location>
        <begin position="2216"/>
        <end position="2231"/>
    </location>
</feature>
<feature type="region of interest" description="Disordered" evidence="1">
    <location>
        <begin position="2687"/>
        <end position="2732"/>
    </location>
</feature>
<feature type="compositionally biased region" description="Low complexity" evidence="1">
    <location>
        <begin position="2118"/>
        <end position="2129"/>
    </location>
</feature>
<feature type="region of interest" description="Disordered" evidence="1">
    <location>
        <begin position="1975"/>
        <end position="2129"/>
    </location>
</feature>
<feature type="compositionally biased region" description="Pro residues" evidence="1">
    <location>
        <begin position="1315"/>
        <end position="1328"/>
    </location>
</feature>
<feature type="transmembrane region" description="Helical" evidence="2">
    <location>
        <begin position="2769"/>
        <end position="2788"/>
    </location>
</feature>
<feature type="compositionally biased region" description="Acidic residues" evidence="1">
    <location>
        <begin position="1196"/>
        <end position="1205"/>
    </location>
</feature>
<dbReference type="PANTHER" id="PTHR34491:SF156">
    <property type="entry name" value="KINESIN MOTOR DOMAIN-CONTAINING PROTEIN"/>
    <property type="match status" value="1"/>
</dbReference>
<feature type="compositionally biased region" description="Low complexity" evidence="1">
    <location>
        <begin position="718"/>
        <end position="741"/>
    </location>
</feature>
<feature type="region of interest" description="Disordered" evidence="1">
    <location>
        <begin position="3080"/>
        <end position="3121"/>
    </location>
</feature>
<evidence type="ECO:0008006" key="5">
    <source>
        <dbReference type="Google" id="ProtNLM"/>
    </source>
</evidence>
<feature type="compositionally biased region" description="Basic and acidic residues" evidence="1">
    <location>
        <begin position="1050"/>
        <end position="1063"/>
    </location>
</feature>
<reference evidence="3 4" key="1">
    <citation type="submission" date="2024-01" db="EMBL/GenBank/DDBJ databases">
        <title>A draft genome for a cacao thread blight-causing isolate of Paramarasmius palmivorus.</title>
        <authorList>
            <person name="Baruah I.K."/>
            <person name="Bukari Y."/>
            <person name="Amoako-Attah I."/>
            <person name="Meinhardt L.W."/>
            <person name="Bailey B.A."/>
            <person name="Cohen S.P."/>
        </authorList>
    </citation>
    <scope>NUCLEOTIDE SEQUENCE [LARGE SCALE GENOMIC DNA]</scope>
    <source>
        <strain evidence="3 4">GH-12</strain>
    </source>
</reference>
<comment type="caution">
    <text evidence="3">The sequence shown here is derived from an EMBL/GenBank/DDBJ whole genome shotgun (WGS) entry which is preliminary data.</text>
</comment>
<feature type="compositionally biased region" description="Low complexity" evidence="1">
    <location>
        <begin position="252"/>
        <end position="298"/>
    </location>
</feature>
<feature type="compositionally biased region" description="Pro residues" evidence="1">
    <location>
        <begin position="320"/>
        <end position="329"/>
    </location>
</feature>
<feature type="compositionally biased region" description="Basic and acidic residues" evidence="1">
    <location>
        <begin position="1468"/>
        <end position="1480"/>
    </location>
</feature>
<feature type="region of interest" description="Disordered" evidence="1">
    <location>
        <begin position="655"/>
        <end position="741"/>
    </location>
</feature>
<feature type="transmembrane region" description="Helical" evidence="2">
    <location>
        <begin position="2809"/>
        <end position="2833"/>
    </location>
</feature>
<feature type="compositionally biased region" description="Low complexity" evidence="1">
    <location>
        <begin position="1122"/>
        <end position="1147"/>
    </location>
</feature>
<sequence length="3834" mass="412885">MHRYTRSDSQTYTSRNSYSDDSYSEEEQVEAELYNLDDEIDDTEAALSSWSPSSPYSGSGSSQSHVSLPSLLGTHSSRYPPASNDPRIRLSHITEQTEPASRPVSGVSSHTQVPQRPRSAFASGHGRAATDSDLPPPGRANELIGLFEATTTYTSTSGSRPSSPTKSSGTGYTPTSSGYTRSYTPSSGFTRSHTPTSGFTRSHTPTSGYTRSHTPTSAGYTASSMLSPPPRPSTVGGTLSTSAFTPSGGGTYTSQTPSYTTPSYTTPSYTTGTSTVTPTAQSQTTLRRSSPTRSPLSSVRNIVALWKERSPKRASGSGAPPSPREPTSPTPFREGEDLFGLRRRASGRSSNGNGEGAGDRGSASPSIDVSELSKFIGGNGSERPLHLGTLYYLNVHSTPPFRWEKCHALLYRHTLLLSWLSPATHGRAVVQLDLVNCLTAESALTLGHPRAQDDVGSIAAREQDAELGIRGVGEGGLVERLIPFWMVYGDGVERLATESLVERQRWLGRIWEAINNPPTPSVHSVSRAPSLTGSIRTIRSDSSTSSNGSRSTVYIPRVEDIPSINGSRSGSGSGDSSASEGRYHSFSDEGTSYAGSVSGAGVGNGRYGRWLDIPSHHTRTVDDTVISDSGDEYLYPGNGRGLKGRRVSARLRRSGSMTDLGDDGGVGMGAGGERRYVGSSAETASLVSGGGDGNGEEGEQWVTAESQRSSGVYETTEDPTQTTTRSYTTDPTRSYTDTYTGTYTTDPTRSYTGTYTTDPTRTYTTDYTRTTTSGDYTTRSGTGTYTSDGYTNTYGSSPYTRFAFSPLFQSPRVNANEKTNRTGTFTTSSSPYTTSTGLTGTRSYTNTYTYTGTGTDTRTYTQTETGTPYTTTNTLSYTTSPSALSRTREVRRRTRRSSFSSSSQSHSSNSGYQPSASDESSDKENESLSGSGSGSGGLASGLVSGTRSSETGYDICPSSDLSTLERRTGSSGPGTYDSTQPSDSSSSDSSSESGIGTSGSDAFKTATSTSNTSTEYVTATTPKSPTVSVVSLGVESLTRIPSIYSSASEGSERYKTASEHETEFMTPGVGELEEIPDEGLEGEGTPRASSIASSLPPLPESEPEVEEEEEVVSLVDEGSKTPSVVPSIPRSRSSGSVSSPSDVSVSVRPEDVPLPSSVPSEVEMSASPSSVTSLQLPPPTTEMTRTVSSESLLTTEESELGEESGEPSSIHFTEEEGSLESVEPPTTIDGREEMEDEDEEEEEVEEEESSVITPSAETSSSTVSSASATPMPATTTVPSTSFGLSTESSLTPTLPSTSRAPSTRAPSTLHTSMPTIPPSTPSIPPSPTPWASETNLSYESSQLEPSPSLRSVALHEGPDVSFETSFLRATASYSSLGGRSLTIPPTPVSSAPSSSRRLPRLTPVQRPQLPGVPEFDLGGSVATPSTLIFPESELSLSRSGSVRSTASGTSETSITSSMLDSTSTLDEMEAREREMEERGSLRLSEVETEPSLLSTPRASRVGSPPSVRSFSTVTPSASISVSVSTPQGDRPSTRSTLYTVQSSSLRPPSPTSFSRAGTPRMQMQIPPYPDYTDEFNHLLEEIRTYDQNREDENRDMGHTLRDLQNEIRDISEFLRRPRPMYAEERVGSSKAASSLSAPTQRGGRGSPVIRDITLPPPRPMTEPMSSAASSISFLSSHHSDDWTLYGDGSRRRDSPIPTPVDSEFGFPRDVGGDGEDTVSTWHITDSGSGSSPTSSPTSTSVSLTESSSMFPLPTPTPPRTFLESEAPTPPPLSSSPSTTSVSVSTVRAPSVAPVNPIPWLNEIRDQVRGLWEGQLSTNNLLDQLRDRPVPDNAELLDRMARVEDLLRLLGDQARQQPPPQPQPPVMMHMPVPVPPPAPSSDAGTEMSDISLDRILRGFEQRAPVAPTAVRAGPTLAEQLDELLRGTERPPRSPFRMPDPVRQISILMPGERSPSPSIRLQMPDMPERVYTAPLPEHYEPRHPVRRMRDRRGAPTGPPPMQPSVPPTAPSVPETEREEEPIEMGNIPREGDVEGDATPMPQRPRYFGPPPEPIPVPGSQAFRDQQRRAQSVPPTSVGAPPGESWYRPTHPPGPGMPQPQPGIVPGVVPPPGALGHMPDQQRQQQAGAQAGPSGLQYVPMPPAPITFPGMDELLESVRNTRLSTMANEAQTHELLRYMQQLNAWLERDVRDRQSELRGVIANVDALRNQLANLGRPGAGEPSESESSSSSGEGTPQVGYVPGMTMPVPQQVGPFPPGFVPQEEAVIPPRMPEGGEPPVIPGVVPTPGLGAGMPPPPIIINQPGQPGYPGGPYTGVPGPPPVIPMDGFAGPPGTMQMPVPHTGVPMPMEPPFIPPPDQQPTVIQMQASPSGSGSSSSSSTRSRSPSRSRSRSHSRTPRSSRRHPSTRSRSPHRFGDVAHSPPPIPVPPTVVPHPDGGPPLVTVMPPSQMAPSELRAGTPRHPDMGQAAGPTIINIPPQAVQQPGVPGMVPGGMMPPAEVHQVLRRALHTEDALVHVHDLAHLEAIVPEARVADVHVVEADQGLTPALLHVTRAPIPRQLLSDLKSSWKSKSATSTHIRSTFTRNATNGNAPHADATNAAHGTAPIIVHTGGSGRDRSRSRSRSRSSGRHTPIIIPGGTQPSQAPIIVPGPGGQMPTGYPGTGYQPGMPMPGVPMTGAPGVPMTGAPGYPMTGMPTVMPSAYGDRPRSRSRSPRGRSRSRTPPSRHPTGGDAPVVVIPSGSYTDPARHGTPYDPRSGIDLRALFMKTIMFIRLLVRLVLVVPVLVRFLLAVLNVTLDMVQVEVVDAVDEVEAAAIVVVLTVVVVEGIVVAEGLVLMMTSITATAGVIDLGEAAEVPPEALEVQVTLLAVEVADMAVQVEHTEHKELDHADHGAPMQYTDSQGLPVPPPRTHTYQPSVAGTHRPPTVIEPGYPEGVPTTHRIDTHPEEHEALRHSTYAPGVTPSHMPPASAYEVPHSPPPISRQPTGRSGRSVRYEDEASPPDSHVLRTLPAEHPGAEARSVSDTVEEHGIPPFTPGMPPRTPTTPGMPPRTPTTPGYPPRTTATPVADLAREEADRERLARLDEVEDQLRHVGESAQQAEDVREEDFRRNEEDRQRLFLENEGRRDQIAAEARDAVMEQLDHVQRLLEQSQPPPAPPPTAPGDEPVLPVPAPAVMEDAPSIRLRAAPDDTISDRHSSILHDVASQHAREIREVIDMEREEMQREREAADAERQRVEQERAEAQAAADAARDDRIRDLEEELARVRAELEDERRQREEEKHQREIEEADLREREKAERDEQNENLNRQLGDITNLVNEQRGLMEEKKTLSDERHAEKIERRAKKDEDIMNLMAMMNKMQEDMQRDREVAEEARAAADAKPGFEAVIAELERQNAAQRELLERLSQEWRDDCERHHRETLDAVRETADEQVPFNIQGYLDDFSKALATEVRILLGEVGKLREERRGLQHEIGYLLCIRSKYGPGGEFEPDWKPQPGQPGGPPADVPPPPPPPPEPAPEMPQARPAWRSVVPRTSRRKKREAAAAAAAAAAPPPQPDPRAQTMSWATWQPDPHFVPTPPSVEPGLLVPEASSPGLFGPLGSLASSRQALSSLNTEQRQVMQTIFNTLHRKFCAPFYYSEAIQNTVNAVLTAAGVTATNGTSNLYGPGGSPADEPLAEPAPEMLRARPVWRSVYPRSSRRDEGSAVAAPPSPPQFDSAVEIDWMPRARPAWRSVCPRSSRRDEGSAVAAPSQFDPTVEIDWMPRARPVWRSVYPRSSRSNEGSTLAAPPSPPQFDPAVEIDWATWQRSPGLFGPRSPRSSVEIDWATWQPDPNLAPTPPPPD</sequence>
<feature type="compositionally biased region" description="Acidic residues" evidence="1">
    <location>
        <begin position="22"/>
        <end position="44"/>
    </location>
</feature>
<feature type="region of interest" description="Disordered" evidence="1">
    <location>
        <begin position="3135"/>
        <end position="3167"/>
    </location>
</feature>
<feature type="compositionally biased region" description="Low complexity" evidence="1">
    <location>
        <begin position="897"/>
        <end position="910"/>
    </location>
</feature>
<feature type="compositionally biased region" description="Low complexity" evidence="1">
    <location>
        <begin position="854"/>
        <end position="885"/>
    </location>
</feature>
<feature type="region of interest" description="Disordered" evidence="1">
    <location>
        <begin position="2567"/>
        <end position="2661"/>
    </location>
</feature>
<feature type="compositionally biased region" description="Basic and acidic residues" evidence="1">
    <location>
        <begin position="3101"/>
        <end position="3121"/>
    </location>
</feature>
<accession>A0AAW0DFC8</accession>
<feature type="compositionally biased region" description="Basic and acidic residues" evidence="1">
    <location>
        <begin position="3212"/>
        <end position="3237"/>
    </location>
</feature>
<feature type="compositionally biased region" description="Low complexity" evidence="1">
    <location>
        <begin position="150"/>
        <end position="187"/>
    </location>
</feature>
<feature type="region of interest" description="Disordered" evidence="1">
    <location>
        <begin position="3687"/>
        <end position="3709"/>
    </location>
</feature>
<feature type="compositionally biased region" description="Polar residues" evidence="1">
    <location>
        <begin position="1533"/>
        <end position="1555"/>
    </location>
</feature>
<dbReference type="PANTHER" id="PTHR34491">
    <property type="entry name" value="A-TYPE INCLUSION PROTEIN, PUTATIVE-RELATED"/>
    <property type="match status" value="1"/>
</dbReference>
<feature type="region of interest" description="Disordered" evidence="1">
    <location>
        <begin position="533"/>
        <end position="597"/>
    </location>
</feature>